<evidence type="ECO:0000256" key="5">
    <source>
        <dbReference type="SAM" id="Coils"/>
    </source>
</evidence>
<evidence type="ECO:0000256" key="2">
    <source>
        <dbReference type="ARBA" id="ARBA00022692"/>
    </source>
</evidence>
<feature type="region of interest" description="Disordered" evidence="6">
    <location>
        <begin position="234"/>
        <end position="328"/>
    </location>
</feature>
<feature type="transmembrane region" description="Helical" evidence="7">
    <location>
        <begin position="842"/>
        <end position="864"/>
    </location>
</feature>
<evidence type="ECO:0000256" key="4">
    <source>
        <dbReference type="ARBA" id="ARBA00023136"/>
    </source>
</evidence>
<dbReference type="Pfam" id="PF00240">
    <property type="entry name" value="ubiquitin"/>
    <property type="match status" value="1"/>
</dbReference>
<evidence type="ECO:0000256" key="7">
    <source>
        <dbReference type="SAM" id="Phobius"/>
    </source>
</evidence>
<dbReference type="PANTHER" id="PTHR12943:SF27">
    <property type="entry name" value="HOMOCYSTEINE-INDUCED ENDOPLASMIC RETICULUM PROTEIN, ISOFORM A"/>
    <property type="match status" value="1"/>
</dbReference>
<feature type="domain" description="Ubiquitin-like" evidence="8">
    <location>
        <begin position="45"/>
        <end position="114"/>
    </location>
</feature>
<feature type="transmembrane region" description="Helical" evidence="7">
    <location>
        <begin position="913"/>
        <end position="940"/>
    </location>
</feature>
<evidence type="ECO:0000313" key="9">
    <source>
        <dbReference type="EMBL" id="TVY93559.1"/>
    </source>
</evidence>
<feature type="transmembrane region" description="Helical" evidence="7">
    <location>
        <begin position="751"/>
        <end position="772"/>
    </location>
</feature>
<organism evidence="9 10">
    <name type="scientific">Lachnellula willkommii</name>
    <dbReference type="NCBI Taxonomy" id="215461"/>
    <lineage>
        <taxon>Eukaryota</taxon>
        <taxon>Fungi</taxon>
        <taxon>Dikarya</taxon>
        <taxon>Ascomycota</taxon>
        <taxon>Pezizomycotina</taxon>
        <taxon>Leotiomycetes</taxon>
        <taxon>Helotiales</taxon>
        <taxon>Lachnaceae</taxon>
        <taxon>Lachnellula</taxon>
    </lineage>
</organism>
<keyword evidence="10" id="KW-1185">Reference proteome</keyword>
<evidence type="ECO:0000313" key="10">
    <source>
        <dbReference type="Proteomes" id="UP000315522"/>
    </source>
</evidence>
<feature type="coiled-coil region" evidence="5">
    <location>
        <begin position="156"/>
        <end position="183"/>
    </location>
</feature>
<dbReference type="Pfam" id="PF07690">
    <property type="entry name" value="MFS_1"/>
    <property type="match status" value="1"/>
</dbReference>
<dbReference type="PANTHER" id="PTHR12943">
    <property type="entry name" value="HOMOCYSTEINE-RESPONSIVE ENDOPLASMIC RETICULUM-RESIDENT UNIQUITIN-LIKE DOMAIN HERPUD PROTEIN FAMILY MEMBER"/>
    <property type="match status" value="1"/>
</dbReference>
<dbReference type="InterPro" id="IPR039751">
    <property type="entry name" value="HERPUD1/2"/>
</dbReference>
<evidence type="ECO:0000256" key="1">
    <source>
        <dbReference type="ARBA" id="ARBA00004141"/>
    </source>
</evidence>
<sequence length="1029" mass="110414">MSQSHALPAGNDVQSRDREQPEPLSFTLIIVSPSVGVSSPLTFASLPATTTVSQLKAKIRDSTTSKPANDRQRLIYRGRLLGREAETMLEVFGQETLRNSESQTIHLVLRDTDDPTPPTQANPLAPAQGMQPQQPRLSPQLAQQHHQVLHQAEHIHNLMTQRLLQLQHETQRLQREMGAIDQRHRAAQAAVTDGMANGEQAAPIANPLPVPQAFSANLPFGYRPPQAIPPSVQHLIAQQQRDRAAEGRVGAQDTAGNRAASPARTASGRASPNLHRPDHTTTYTREGIGPNGERWHMTVNETTTTLPIPQPHFHPAGHHQHPPPNPALDIQAVLRNADRYLSAQNQVTQNNVGGSASNPGAPTSTQAGPSNTVPAAAQPGMPGSSTTPLTTNGSPASTIVNPPPQATTQGSSTATFSASTEPTVYLVSTPQGPRALLVSNSETFFTPRQHPRRHRIDFAATNQGQAQVGEAFGLPEYRNRPADRPRRNRRVDQVEPINGGHANPPQGAIGVGFWQAVWAVIRLIGMLWLFSSNSSWSRWFLIGGVTFVIFLFNTGALNGFGELFRPLIRHFQNLLPMAGPEAALVPAMNAAIPQPEAVGNEQTPTATDGEPDPAQAAERLVQQRREANGGWVMAQVRRVEHALLLFFASLVPGVGERHIAHREAEANAAEAERQRRIAAAEAIAAAAENPEGTGEAAGTEGENPGDNQHGQENQPQEEQAPAAPAPAPLIEVVSTITPQYFNKKRGIANGIVYAGGGLGGTVITFAVNGLIIHLGPEWTFRILGLVTLATGFPAAWLIKERLPITTATFIEWGLFKNVQFPTLFFAGAIATFPLFVPPFFLPLYSASLGLSPSAGAGLVAGFNFSSAVGRLFCGFLCDFMGPLILFVIINGAANGGFFSTMPTVMGSVFGSRRVGVAMGMIATGWGGGHLMGAPIAGYLLAAYGGEHSTLKAYHPAIFYAGSMASGAALLYKSLVALQGYFASRAGVWRRWSATVLDVPQDVRVEDWDYSTAVFNVWIVEAGFYEKRAE</sequence>
<name>A0A559MKT7_9HELO</name>
<dbReference type="GO" id="GO:0030968">
    <property type="term" value="P:endoplasmic reticulum unfolded protein response"/>
    <property type="evidence" value="ECO:0007669"/>
    <property type="project" value="TreeGrafter"/>
</dbReference>
<comment type="caution">
    <text evidence="9">The sequence shown here is derived from an EMBL/GenBank/DDBJ whole genome shotgun (WGS) entry which is preliminary data.</text>
</comment>
<dbReference type="InterPro" id="IPR036259">
    <property type="entry name" value="MFS_trans_sf"/>
</dbReference>
<dbReference type="InterPro" id="IPR011701">
    <property type="entry name" value="MFS"/>
</dbReference>
<feature type="compositionally biased region" description="Polar residues" evidence="6">
    <location>
        <begin position="383"/>
        <end position="416"/>
    </location>
</feature>
<dbReference type="Proteomes" id="UP000315522">
    <property type="component" value="Unassembled WGS sequence"/>
</dbReference>
<gene>
    <name evidence="9" type="primary">apdF_9</name>
    <name evidence="9" type="ORF">LAWI1_G000958</name>
</gene>
<evidence type="ECO:0000259" key="8">
    <source>
        <dbReference type="PROSITE" id="PS50053"/>
    </source>
</evidence>
<feature type="region of interest" description="Disordered" evidence="6">
    <location>
        <begin position="1"/>
        <end position="20"/>
    </location>
</feature>
<dbReference type="GO" id="GO:0016020">
    <property type="term" value="C:membrane"/>
    <property type="evidence" value="ECO:0007669"/>
    <property type="project" value="UniProtKB-SubCell"/>
</dbReference>
<proteinExistence type="predicted"/>
<evidence type="ECO:0000256" key="3">
    <source>
        <dbReference type="ARBA" id="ARBA00022989"/>
    </source>
</evidence>
<dbReference type="InterPro" id="IPR000626">
    <property type="entry name" value="Ubiquitin-like_dom"/>
</dbReference>
<feature type="compositionally biased region" description="Polar residues" evidence="6">
    <location>
        <begin position="349"/>
        <end position="373"/>
    </location>
</feature>
<keyword evidence="5" id="KW-0175">Coiled coil</keyword>
<feature type="region of interest" description="Disordered" evidence="6">
    <location>
        <begin position="349"/>
        <end position="416"/>
    </location>
</feature>
<dbReference type="Gene3D" id="1.20.1250.20">
    <property type="entry name" value="MFS general substrate transporter like domains"/>
    <property type="match status" value="1"/>
</dbReference>
<dbReference type="InterPro" id="IPR029071">
    <property type="entry name" value="Ubiquitin-like_domsf"/>
</dbReference>
<feature type="transmembrane region" description="Helical" evidence="7">
    <location>
        <begin position="536"/>
        <end position="560"/>
    </location>
</feature>
<reference evidence="9 10" key="1">
    <citation type="submission" date="2018-05" db="EMBL/GenBank/DDBJ databases">
        <title>Genome sequencing and assembly of the regulated plant pathogen Lachnellula willkommii and related sister species for the development of diagnostic species identification markers.</title>
        <authorList>
            <person name="Giroux E."/>
            <person name="Bilodeau G."/>
        </authorList>
    </citation>
    <scope>NUCLEOTIDE SEQUENCE [LARGE SCALE GENOMIC DNA]</scope>
    <source>
        <strain evidence="9 10">CBS 172.35</strain>
    </source>
</reference>
<evidence type="ECO:0000256" key="6">
    <source>
        <dbReference type="SAM" id="MobiDB-lite"/>
    </source>
</evidence>
<keyword evidence="2 7" id="KW-0812">Transmembrane</keyword>
<feature type="compositionally biased region" description="Low complexity" evidence="6">
    <location>
        <begin position="686"/>
        <end position="722"/>
    </location>
</feature>
<feature type="transmembrane region" description="Helical" evidence="7">
    <location>
        <begin position="871"/>
        <end position="893"/>
    </location>
</feature>
<dbReference type="GO" id="GO:0022857">
    <property type="term" value="F:transmembrane transporter activity"/>
    <property type="evidence" value="ECO:0007669"/>
    <property type="project" value="InterPro"/>
</dbReference>
<dbReference type="SUPFAM" id="SSF103473">
    <property type="entry name" value="MFS general substrate transporter"/>
    <property type="match status" value="1"/>
</dbReference>
<comment type="subcellular location">
    <subcellularLocation>
        <location evidence="1">Membrane</location>
        <topology evidence="1">Multi-pass membrane protein</topology>
    </subcellularLocation>
</comment>
<feature type="region of interest" description="Disordered" evidence="6">
    <location>
        <begin position="686"/>
        <end position="724"/>
    </location>
</feature>
<feature type="region of interest" description="Disordered" evidence="6">
    <location>
        <begin position="111"/>
        <end position="136"/>
    </location>
</feature>
<dbReference type="SUPFAM" id="SSF54236">
    <property type="entry name" value="Ubiquitin-like"/>
    <property type="match status" value="1"/>
</dbReference>
<dbReference type="AlphaFoldDB" id="A0A559MKT7"/>
<keyword evidence="4 7" id="KW-0472">Membrane</keyword>
<keyword evidence="3 7" id="KW-1133">Transmembrane helix</keyword>
<protein>
    <submittedName>
        <fullName evidence="9">Aspyridones efflux protein</fullName>
    </submittedName>
</protein>
<accession>A0A559MKT7</accession>
<feature type="transmembrane region" description="Helical" evidence="7">
    <location>
        <begin position="511"/>
        <end position="530"/>
    </location>
</feature>
<dbReference type="PROSITE" id="PS50053">
    <property type="entry name" value="UBIQUITIN_2"/>
    <property type="match status" value="1"/>
</dbReference>
<feature type="transmembrane region" description="Helical" evidence="7">
    <location>
        <begin position="778"/>
        <end position="798"/>
    </location>
</feature>
<dbReference type="Gene3D" id="3.10.20.90">
    <property type="entry name" value="Phosphatidylinositol 3-kinase Catalytic Subunit, Chain A, domain 1"/>
    <property type="match status" value="1"/>
</dbReference>
<feature type="transmembrane region" description="Helical" evidence="7">
    <location>
        <begin position="818"/>
        <end position="836"/>
    </location>
</feature>
<feature type="transmembrane region" description="Helical" evidence="7">
    <location>
        <begin position="952"/>
        <end position="971"/>
    </location>
</feature>
<dbReference type="EMBL" id="QGML01000115">
    <property type="protein sequence ID" value="TVY93559.1"/>
    <property type="molecule type" value="Genomic_DNA"/>
</dbReference>